<dbReference type="AlphaFoldDB" id="A0A4Q8ALB2"/>
<keyword evidence="1" id="KW-0812">Transmembrane</keyword>
<dbReference type="RefSeq" id="WP_130505124.1">
    <property type="nucleotide sequence ID" value="NZ_SHLC01000001.1"/>
</dbReference>
<keyword evidence="1" id="KW-0472">Membrane</keyword>
<gene>
    <name evidence="2" type="ORF">EV379_0962</name>
</gene>
<organism evidence="2 3">
    <name type="scientific">Microterricola gilva</name>
    <dbReference type="NCBI Taxonomy" id="393267"/>
    <lineage>
        <taxon>Bacteria</taxon>
        <taxon>Bacillati</taxon>
        <taxon>Actinomycetota</taxon>
        <taxon>Actinomycetes</taxon>
        <taxon>Micrococcales</taxon>
        <taxon>Microbacteriaceae</taxon>
        <taxon>Microterricola</taxon>
    </lineage>
</organism>
<dbReference type="Proteomes" id="UP000291483">
    <property type="component" value="Unassembled WGS sequence"/>
</dbReference>
<accession>A0A4Q8ALB2</accession>
<feature type="transmembrane region" description="Helical" evidence="1">
    <location>
        <begin position="6"/>
        <end position="26"/>
    </location>
</feature>
<evidence type="ECO:0000313" key="3">
    <source>
        <dbReference type="Proteomes" id="UP000291483"/>
    </source>
</evidence>
<dbReference type="OrthoDB" id="5197832at2"/>
<reference evidence="2 3" key="1">
    <citation type="submission" date="2019-02" db="EMBL/GenBank/DDBJ databases">
        <title>Sequencing the genomes of 1000 actinobacteria strains.</title>
        <authorList>
            <person name="Klenk H.-P."/>
        </authorList>
    </citation>
    <scope>NUCLEOTIDE SEQUENCE [LARGE SCALE GENOMIC DNA]</scope>
    <source>
        <strain evidence="2 3">DSM 18319</strain>
    </source>
</reference>
<sequence length="122" mass="13052">MIEWFTYLQIAVAVIAGLIAIVRGLAGKPPSDLVLGALGVVELLLIVQLVIAIVAPLTGNEASGSVLEFYVYLISAMLLPIAAGFWALIERSRWSTVILGVAALSVAVMLYRMLQIWTVQGV</sequence>
<evidence type="ECO:0008006" key="4">
    <source>
        <dbReference type="Google" id="ProtNLM"/>
    </source>
</evidence>
<feature type="transmembrane region" description="Helical" evidence="1">
    <location>
        <begin position="96"/>
        <end position="114"/>
    </location>
</feature>
<comment type="caution">
    <text evidence="2">The sequence shown here is derived from an EMBL/GenBank/DDBJ whole genome shotgun (WGS) entry which is preliminary data.</text>
</comment>
<keyword evidence="3" id="KW-1185">Reference proteome</keyword>
<protein>
    <recommendedName>
        <fullName evidence="4">Integral membrane protein</fullName>
    </recommendedName>
</protein>
<feature type="transmembrane region" description="Helical" evidence="1">
    <location>
        <begin position="33"/>
        <end position="57"/>
    </location>
</feature>
<dbReference type="EMBL" id="SHLC01000001">
    <property type="protein sequence ID" value="RZU64659.1"/>
    <property type="molecule type" value="Genomic_DNA"/>
</dbReference>
<keyword evidence="1" id="KW-1133">Transmembrane helix</keyword>
<evidence type="ECO:0000256" key="1">
    <source>
        <dbReference type="SAM" id="Phobius"/>
    </source>
</evidence>
<evidence type="ECO:0000313" key="2">
    <source>
        <dbReference type="EMBL" id="RZU64659.1"/>
    </source>
</evidence>
<name>A0A4Q8ALB2_9MICO</name>
<proteinExistence type="predicted"/>
<feature type="transmembrane region" description="Helical" evidence="1">
    <location>
        <begin position="69"/>
        <end position="89"/>
    </location>
</feature>